<keyword evidence="3" id="KW-1185">Reference proteome</keyword>
<dbReference type="PANTHER" id="PTHR42879">
    <property type="entry name" value="3-OXOACYL-(ACYL-CARRIER-PROTEIN) REDUCTASE"/>
    <property type="match status" value="1"/>
</dbReference>
<accession>A0A284VL11</accession>
<dbReference type="PANTHER" id="PTHR42879:SF2">
    <property type="entry name" value="3-OXOACYL-[ACYL-CARRIER-PROTEIN] REDUCTASE FABG"/>
    <property type="match status" value="1"/>
</dbReference>
<dbReference type="SUPFAM" id="SSF51735">
    <property type="entry name" value="NAD(P)-binding Rossmann-fold domains"/>
    <property type="match status" value="1"/>
</dbReference>
<reference evidence="3" key="1">
    <citation type="submission" date="2017-06" db="EMBL/GenBank/DDBJ databases">
        <authorList>
            <person name="Cremers G."/>
        </authorList>
    </citation>
    <scope>NUCLEOTIDE SEQUENCE [LARGE SCALE GENOMIC DNA]</scope>
</reference>
<keyword evidence="2" id="KW-0560">Oxidoreductase</keyword>
<dbReference type="EC" id="1.1.1.47" evidence="2"/>
<dbReference type="PRINTS" id="PR00081">
    <property type="entry name" value="GDHRDH"/>
</dbReference>
<dbReference type="InterPro" id="IPR036291">
    <property type="entry name" value="NAD(P)-bd_dom_sf"/>
</dbReference>
<organism evidence="2 3">
    <name type="scientific">Candidatus Methanoperedens nitratireducens</name>
    <dbReference type="NCBI Taxonomy" id="1392998"/>
    <lineage>
        <taxon>Archaea</taxon>
        <taxon>Methanobacteriati</taxon>
        <taxon>Methanobacteriota</taxon>
        <taxon>Stenosarchaea group</taxon>
        <taxon>Methanomicrobia</taxon>
        <taxon>Methanosarcinales</taxon>
        <taxon>ANME-2 cluster</taxon>
        <taxon>Candidatus Methanoperedentaceae</taxon>
        <taxon>Candidatus Methanoperedens</taxon>
    </lineage>
</organism>
<dbReference type="GO" id="GO:0047936">
    <property type="term" value="F:glucose 1-dehydrogenase [NAD(P)+] activity"/>
    <property type="evidence" value="ECO:0007669"/>
    <property type="project" value="UniProtKB-EC"/>
</dbReference>
<dbReference type="RefSeq" id="WP_096204245.1">
    <property type="nucleotide sequence ID" value="NZ_FZMP01000052.1"/>
</dbReference>
<dbReference type="Pfam" id="PF00106">
    <property type="entry name" value="adh_short"/>
    <property type="match status" value="1"/>
</dbReference>
<dbReference type="Proteomes" id="UP000218615">
    <property type="component" value="Unassembled WGS sequence"/>
</dbReference>
<dbReference type="STRING" id="1392998.ANME2D_00071"/>
<proteinExistence type="inferred from homology"/>
<sequence>MKLENKTIIVTGSGRGIGEYIAKRLAGEGANIVVTARTGEDIEKTCNEINDEGGNAIFITGDVTREDDVKKVVNNTIKKFGKVDVLVNNAGAGLRKYLAPV</sequence>
<evidence type="ECO:0000313" key="2">
    <source>
        <dbReference type="EMBL" id="SNQ59954.1"/>
    </source>
</evidence>
<evidence type="ECO:0000256" key="1">
    <source>
        <dbReference type="ARBA" id="ARBA00006484"/>
    </source>
</evidence>
<protein>
    <submittedName>
        <fullName evidence="2">Glucose 1-dehydrogenase</fullName>
        <ecNumber evidence="2">1.1.1.47</ecNumber>
    </submittedName>
</protein>
<dbReference type="InterPro" id="IPR002347">
    <property type="entry name" value="SDR_fam"/>
</dbReference>
<dbReference type="OrthoDB" id="24596at2157"/>
<dbReference type="Gene3D" id="3.40.50.720">
    <property type="entry name" value="NAD(P)-binding Rossmann-like Domain"/>
    <property type="match status" value="1"/>
</dbReference>
<dbReference type="EMBL" id="FZMP01000052">
    <property type="protein sequence ID" value="SNQ59954.1"/>
    <property type="molecule type" value="Genomic_DNA"/>
</dbReference>
<gene>
    <name evidence="2" type="ORF">MNV_1450002</name>
</gene>
<dbReference type="InterPro" id="IPR050259">
    <property type="entry name" value="SDR"/>
</dbReference>
<name>A0A284VL11_9EURY</name>
<dbReference type="AlphaFoldDB" id="A0A284VL11"/>
<dbReference type="CDD" id="cd05233">
    <property type="entry name" value="SDR_c"/>
    <property type="match status" value="1"/>
</dbReference>
<evidence type="ECO:0000313" key="3">
    <source>
        <dbReference type="Proteomes" id="UP000218615"/>
    </source>
</evidence>
<comment type="similarity">
    <text evidence="1">Belongs to the short-chain dehydrogenases/reductases (SDR) family.</text>
</comment>